<protein>
    <recommendedName>
        <fullName evidence="4">DUF1648 domain-containing protein</fullName>
    </recommendedName>
</protein>
<dbReference type="Proteomes" id="UP000178690">
    <property type="component" value="Unassembled WGS sequence"/>
</dbReference>
<evidence type="ECO:0000313" key="3">
    <source>
        <dbReference type="Proteomes" id="UP000178690"/>
    </source>
</evidence>
<dbReference type="AlphaFoldDB" id="A0A1G2PLQ6"/>
<organism evidence="2 3">
    <name type="scientific">Terrybacteria sp. (strain RIFCSPHIGHO2_01_FULL_58_15)</name>
    <dbReference type="NCBI Taxonomy" id="1802363"/>
    <lineage>
        <taxon>Bacteria</taxon>
        <taxon>Candidatus Terryibacteriota</taxon>
    </lineage>
</organism>
<feature type="transmembrane region" description="Helical" evidence="1">
    <location>
        <begin position="12"/>
        <end position="29"/>
    </location>
</feature>
<evidence type="ECO:0000313" key="2">
    <source>
        <dbReference type="EMBL" id="OHA49264.1"/>
    </source>
</evidence>
<reference evidence="2 3" key="1">
    <citation type="journal article" date="2016" name="Nat. Commun.">
        <title>Thousands of microbial genomes shed light on interconnected biogeochemical processes in an aquifer system.</title>
        <authorList>
            <person name="Anantharaman K."/>
            <person name="Brown C.T."/>
            <person name="Hug L.A."/>
            <person name="Sharon I."/>
            <person name="Castelle C.J."/>
            <person name="Probst A.J."/>
            <person name="Thomas B.C."/>
            <person name="Singh A."/>
            <person name="Wilkins M.J."/>
            <person name="Karaoz U."/>
            <person name="Brodie E.L."/>
            <person name="Williams K.H."/>
            <person name="Hubbard S.S."/>
            <person name="Banfield J.F."/>
        </authorList>
    </citation>
    <scope>NUCLEOTIDE SEQUENCE [LARGE SCALE GENOMIC DNA]</scope>
    <source>
        <strain evidence="3">RIFCSPHIGHO2_01_FULL_58_15</strain>
    </source>
</reference>
<proteinExistence type="predicted"/>
<keyword evidence="1" id="KW-0812">Transmembrane</keyword>
<gene>
    <name evidence="2" type="ORF">A2682_01195</name>
</gene>
<sequence length="113" mass="12352">MPGFDRNRTFSLLLVIAGVVHLFLWWGAFQFPAGTVPLVLHYRIGGGIDLLGGRTTLMTIPFSGLAILTLNIFLALLLRRRDKTLSILALATGFLAQLFLAIALVALFIANRS</sequence>
<comment type="caution">
    <text evidence="2">The sequence shown here is derived from an EMBL/GenBank/DDBJ whole genome shotgun (WGS) entry which is preliminary data.</text>
</comment>
<keyword evidence="1" id="KW-1133">Transmembrane helix</keyword>
<evidence type="ECO:0008006" key="4">
    <source>
        <dbReference type="Google" id="ProtNLM"/>
    </source>
</evidence>
<dbReference type="EMBL" id="MHST01000012">
    <property type="protein sequence ID" value="OHA49264.1"/>
    <property type="molecule type" value="Genomic_DNA"/>
</dbReference>
<name>A0A1G2PLQ6_TERXR</name>
<feature type="transmembrane region" description="Helical" evidence="1">
    <location>
        <begin position="85"/>
        <end position="110"/>
    </location>
</feature>
<evidence type="ECO:0000256" key="1">
    <source>
        <dbReference type="SAM" id="Phobius"/>
    </source>
</evidence>
<dbReference type="STRING" id="1802363.A2682_01195"/>
<accession>A0A1G2PLQ6</accession>
<feature type="transmembrane region" description="Helical" evidence="1">
    <location>
        <begin position="60"/>
        <end position="78"/>
    </location>
</feature>
<keyword evidence="1" id="KW-0472">Membrane</keyword>